<dbReference type="OrthoDB" id="5836667at2759"/>
<evidence type="ECO:0000313" key="24">
    <source>
        <dbReference type="Proteomes" id="UP000486351"/>
    </source>
</evidence>
<dbReference type="EMBL" id="QXGA01000291">
    <property type="protein sequence ID" value="KAE9148423.1"/>
    <property type="molecule type" value="Genomic_DNA"/>
</dbReference>
<evidence type="ECO:0000313" key="19">
    <source>
        <dbReference type="Proteomes" id="UP000437068"/>
    </source>
</evidence>
<dbReference type="Proteomes" id="UP000433483">
    <property type="component" value="Unassembled WGS sequence"/>
</dbReference>
<keyword evidence="1" id="KW-0507">mRNA processing</keyword>
<dbReference type="PANTHER" id="PTHR13161:SF15">
    <property type="entry name" value="SPLICING FACTOR, SUPPRESSOR OF WHITE-APRICOT HOMOLOG"/>
    <property type="match status" value="1"/>
</dbReference>
<dbReference type="Proteomes" id="UP000486351">
    <property type="component" value="Unassembled WGS sequence"/>
</dbReference>
<comment type="caution">
    <text evidence="14">The sequence shown here is derived from an EMBL/GenBank/DDBJ whole genome shotgun (WGS) entry which is preliminary data.</text>
</comment>
<feature type="region of interest" description="Disordered" evidence="7">
    <location>
        <begin position="241"/>
        <end position="282"/>
    </location>
</feature>
<dbReference type="GO" id="GO:0003723">
    <property type="term" value="F:RNA binding"/>
    <property type="evidence" value="ECO:0007669"/>
    <property type="project" value="UniProtKB-KW"/>
</dbReference>
<reference evidence="17 18" key="1">
    <citation type="submission" date="2018-08" db="EMBL/GenBank/DDBJ databases">
        <title>Genomic investigation of the strawberry pathogen Phytophthora fragariae indicates pathogenicity is determined by transcriptional variation in three key races.</title>
        <authorList>
            <person name="Adams T.M."/>
            <person name="Armitage A.D."/>
            <person name="Sobczyk M.K."/>
            <person name="Bates H.J."/>
            <person name="Dunwell J.M."/>
            <person name="Nellist C.F."/>
            <person name="Harrison R.J."/>
        </authorList>
    </citation>
    <scope>NUCLEOTIDE SEQUENCE [LARGE SCALE GENOMIC DNA]</scope>
    <source>
        <strain evidence="15 19">A4</strain>
        <strain evidence="14 20">BC-1</strain>
        <strain evidence="13 18">NOV-27</strain>
        <strain evidence="12 21">NOV-5</strain>
        <strain evidence="11 22">NOV-71</strain>
        <strain evidence="16 24">NOV-77</strain>
        <strain evidence="9 17">NOV-9</strain>
        <strain evidence="10 23">SCRP245</strain>
    </source>
</reference>
<dbReference type="InterPro" id="IPR035967">
    <property type="entry name" value="SWAP/Surp_sf"/>
</dbReference>
<evidence type="ECO:0000313" key="10">
    <source>
        <dbReference type="EMBL" id="KAE9014985.1"/>
    </source>
</evidence>
<dbReference type="EMBL" id="QXGB01000314">
    <property type="protein sequence ID" value="KAE9219822.1"/>
    <property type="molecule type" value="Genomic_DNA"/>
</dbReference>
<feature type="domain" description="SURP motif" evidence="8">
    <location>
        <begin position="177"/>
        <end position="219"/>
    </location>
</feature>
<dbReference type="AlphaFoldDB" id="A0A6A3ZZ12"/>
<evidence type="ECO:0000313" key="17">
    <source>
        <dbReference type="Proteomes" id="UP000429523"/>
    </source>
</evidence>
<evidence type="ECO:0000313" key="9">
    <source>
        <dbReference type="EMBL" id="KAE8944064.1"/>
    </source>
</evidence>
<dbReference type="PROSITE" id="PS50128">
    <property type="entry name" value="SURP"/>
    <property type="match status" value="1"/>
</dbReference>
<evidence type="ECO:0000313" key="14">
    <source>
        <dbReference type="EMBL" id="KAE9246734.1"/>
    </source>
</evidence>
<dbReference type="Pfam" id="PF01805">
    <property type="entry name" value="Surp"/>
    <property type="match status" value="1"/>
</dbReference>
<evidence type="ECO:0000256" key="2">
    <source>
        <dbReference type="ARBA" id="ARBA00022737"/>
    </source>
</evidence>
<evidence type="ECO:0000256" key="7">
    <source>
        <dbReference type="SAM" id="MobiDB-lite"/>
    </source>
</evidence>
<feature type="compositionally biased region" description="Acidic residues" evidence="7">
    <location>
        <begin position="246"/>
        <end position="256"/>
    </location>
</feature>
<evidence type="ECO:0000313" key="23">
    <source>
        <dbReference type="Proteomes" id="UP000460718"/>
    </source>
</evidence>
<dbReference type="EMBL" id="QXGD01000232">
    <property type="protein sequence ID" value="KAE9246734.1"/>
    <property type="molecule type" value="Genomic_DNA"/>
</dbReference>
<dbReference type="SUPFAM" id="SSF109905">
    <property type="entry name" value="Surp module (SWAP domain)"/>
    <property type="match status" value="1"/>
</dbReference>
<gene>
    <name evidence="15" type="ORF">PF001_g7032</name>
    <name evidence="14" type="ORF">PF002_g6604</name>
    <name evidence="13" type="ORF">PF005_g7729</name>
    <name evidence="12" type="ORF">PF006_g6985</name>
    <name evidence="11" type="ORF">PF007_g7982</name>
    <name evidence="16" type="ORF">PF008_g5268</name>
    <name evidence="9" type="ORF">PF009_g6237</name>
    <name evidence="10" type="ORF">PF011_g7813</name>
</gene>
<dbReference type="GO" id="GO:0000395">
    <property type="term" value="P:mRNA 5'-splice site recognition"/>
    <property type="evidence" value="ECO:0007669"/>
    <property type="project" value="TreeGrafter"/>
</dbReference>
<dbReference type="Proteomes" id="UP000441208">
    <property type="component" value="Unassembled WGS sequence"/>
</dbReference>
<evidence type="ECO:0000313" key="22">
    <source>
        <dbReference type="Proteomes" id="UP000441208"/>
    </source>
</evidence>
<dbReference type="EMBL" id="QXGF01000222">
    <property type="protein sequence ID" value="KAE8944064.1"/>
    <property type="molecule type" value="Genomic_DNA"/>
</dbReference>
<dbReference type="SMART" id="SM01141">
    <property type="entry name" value="DRY_EERY"/>
    <property type="match status" value="1"/>
</dbReference>
<organism evidence="14 20">
    <name type="scientific">Phytophthora fragariae</name>
    <dbReference type="NCBI Taxonomy" id="53985"/>
    <lineage>
        <taxon>Eukaryota</taxon>
        <taxon>Sar</taxon>
        <taxon>Stramenopiles</taxon>
        <taxon>Oomycota</taxon>
        <taxon>Peronosporomycetes</taxon>
        <taxon>Peronosporales</taxon>
        <taxon>Peronosporaceae</taxon>
        <taxon>Phytophthora</taxon>
    </lineage>
</organism>
<dbReference type="EMBL" id="QXFZ01000326">
    <property type="protein sequence ID" value="KAE9120955.1"/>
    <property type="molecule type" value="Genomic_DNA"/>
</dbReference>
<evidence type="ECO:0000313" key="21">
    <source>
        <dbReference type="Proteomes" id="UP000440732"/>
    </source>
</evidence>
<dbReference type="PANTHER" id="PTHR13161">
    <property type="entry name" value="SPLICING FACTOR SUPPRESSOR OF WHITE APRICOT"/>
    <property type="match status" value="1"/>
</dbReference>
<dbReference type="InterPro" id="IPR040397">
    <property type="entry name" value="SWAP"/>
</dbReference>
<keyword evidence="5" id="KW-0804">Transcription</keyword>
<keyword evidence="4" id="KW-0805">Transcription regulation</keyword>
<dbReference type="Proteomes" id="UP000429523">
    <property type="component" value="Unassembled WGS sequence"/>
</dbReference>
<keyword evidence="18" id="KW-1185">Reference proteome</keyword>
<evidence type="ECO:0000313" key="11">
    <source>
        <dbReference type="EMBL" id="KAE9120955.1"/>
    </source>
</evidence>
<evidence type="ECO:0000313" key="12">
    <source>
        <dbReference type="EMBL" id="KAE9148423.1"/>
    </source>
</evidence>
<keyword evidence="2" id="KW-0677">Repeat</keyword>
<evidence type="ECO:0000313" key="20">
    <source>
        <dbReference type="Proteomes" id="UP000440367"/>
    </source>
</evidence>
<dbReference type="EMBL" id="QXFW01000354">
    <property type="protein sequence ID" value="KAE9014985.1"/>
    <property type="molecule type" value="Genomic_DNA"/>
</dbReference>
<dbReference type="Proteomes" id="UP000460718">
    <property type="component" value="Unassembled WGS sequence"/>
</dbReference>
<dbReference type="Pfam" id="PF09750">
    <property type="entry name" value="DRY_EERY"/>
    <property type="match status" value="1"/>
</dbReference>
<dbReference type="InterPro" id="IPR000061">
    <property type="entry name" value="Surp"/>
</dbReference>
<dbReference type="EMBL" id="QXGE01000292">
    <property type="protein sequence ID" value="KAE9317033.1"/>
    <property type="molecule type" value="Genomic_DNA"/>
</dbReference>
<keyword evidence="3" id="KW-0694">RNA-binding</keyword>
<proteinExistence type="predicted"/>
<feature type="compositionally biased region" description="Basic and acidic residues" evidence="7">
    <location>
        <begin position="263"/>
        <end position="273"/>
    </location>
</feature>
<evidence type="ECO:0000313" key="18">
    <source>
        <dbReference type="Proteomes" id="UP000433483"/>
    </source>
</evidence>
<evidence type="ECO:0000259" key="8">
    <source>
        <dbReference type="PROSITE" id="PS50128"/>
    </source>
</evidence>
<dbReference type="Proteomes" id="UP000440732">
    <property type="component" value="Unassembled WGS sequence"/>
</dbReference>
<evidence type="ECO:0000256" key="4">
    <source>
        <dbReference type="ARBA" id="ARBA00023015"/>
    </source>
</evidence>
<evidence type="ECO:0000313" key="16">
    <source>
        <dbReference type="EMBL" id="KAE9352871.1"/>
    </source>
</evidence>
<evidence type="ECO:0000313" key="15">
    <source>
        <dbReference type="EMBL" id="KAE9317033.1"/>
    </source>
</evidence>
<protein>
    <recommendedName>
        <fullName evidence="8">SURP motif domain-containing protein</fullName>
    </recommendedName>
</protein>
<evidence type="ECO:0000256" key="5">
    <source>
        <dbReference type="ARBA" id="ARBA00023163"/>
    </source>
</evidence>
<evidence type="ECO:0000256" key="1">
    <source>
        <dbReference type="ARBA" id="ARBA00022664"/>
    </source>
</evidence>
<dbReference type="Gene3D" id="1.10.10.790">
    <property type="entry name" value="Surp module"/>
    <property type="match status" value="1"/>
</dbReference>
<evidence type="ECO:0000313" key="13">
    <source>
        <dbReference type="EMBL" id="KAE9219822.1"/>
    </source>
</evidence>
<dbReference type="EMBL" id="QXFY01000192">
    <property type="protein sequence ID" value="KAE9352871.1"/>
    <property type="molecule type" value="Genomic_DNA"/>
</dbReference>
<sequence>MTEQVDGGNDGNGDDAPGCDVLALGVRGYSCQVFDDPETAWRLHKESHLIVWRGESDGDLRVDRFDARNLLEDRSLFRQLKKRRRRVSVDGDSDAKAADLVNAEESVETEQQKLHRLRFEDYSVEFPPSEEPFATENKFPYQYSDDGSDQESDGEAFEPKWVVPDHLILPKTKRRHAILEATANKVRGNPQLEVMLKVKLSANVKFRFLDPSHTLHAYYCFLRDENPQPMLPTAKVSGVSLLGEEYAQDSDEEDEDKSPGSATKHEDDTDAKPQLKIARYHH</sequence>
<keyword evidence="6" id="KW-0508">mRNA splicing</keyword>
<name>A0A6A3ZZ12_9STRA</name>
<accession>A0A6A3ZZ12</accession>
<dbReference type="Proteomes" id="UP000440367">
    <property type="component" value="Unassembled WGS sequence"/>
</dbReference>
<evidence type="ECO:0000256" key="6">
    <source>
        <dbReference type="ARBA" id="ARBA00023187"/>
    </source>
</evidence>
<dbReference type="Proteomes" id="UP000437068">
    <property type="component" value="Unassembled WGS sequence"/>
</dbReference>
<dbReference type="InterPro" id="IPR019147">
    <property type="entry name" value="SWAP_N_domain"/>
</dbReference>
<evidence type="ECO:0000256" key="3">
    <source>
        <dbReference type="ARBA" id="ARBA00022884"/>
    </source>
</evidence>